<proteinExistence type="inferred from homology"/>
<dbReference type="Gene3D" id="3.40.50.10490">
    <property type="entry name" value="Glucose-6-phosphate isomerase like protein, domain 1"/>
    <property type="match status" value="3"/>
</dbReference>
<dbReference type="GO" id="GO:0006096">
    <property type="term" value="P:glycolytic process"/>
    <property type="evidence" value="ECO:0007669"/>
    <property type="project" value="UniProtKB-UniRule"/>
</dbReference>
<dbReference type="FunFam" id="3.40.50.10490:FF:000016">
    <property type="entry name" value="Glucose-6-phosphate isomerase"/>
    <property type="match status" value="1"/>
</dbReference>
<keyword evidence="5 8" id="KW-0324">Glycolysis</keyword>
<comment type="function">
    <text evidence="8">Catalyzes the reversible isomerization of glucose-6-phosphate to fructose-6-phosphate.</text>
</comment>
<dbReference type="HAMAP" id="MF_00473">
    <property type="entry name" value="G6P_isomerase"/>
    <property type="match status" value="1"/>
</dbReference>
<evidence type="ECO:0000313" key="11">
    <source>
        <dbReference type="Proteomes" id="UP000339690"/>
    </source>
</evidence>
<reference evidence="10 11" key="1">
    <citation type="submission" date="2019-11" db="EMBL/GenBank/DDBJ databases">
        <title>Gracilibacillus salitolerans sp. nov., a moderate halophile isolated from a saline soil in northwest China.</title>
        <authorList>
            <person name="Gan L."/>
        </authorList>
    </citation>
    <scope>NUCLEOTIDE SEQUENCE [LARGE SCALE GENOMIC DNA]</scope>
    <source>
        <strain evidence="10 11">SCU50</strain>
    </source>
</reference>
<evidence type="ECO:0000256" key="5">
    <source>
        <dbReference type="ARBA" id="ARBA00023152"/>
    </source>
</evidence>
<dbReference type="Pfam" id="PF00342">
    <property type="entry name" value="PGI"/>
    <property type="match status" value="1"/>
</dbReference>
<dbReference type="GO" id="GO:0097367">
    <property type="term" value="F:carbohydrate derivative binding"/>
    <property type="evidence" value="ECO:0007669"/>
    <property type="project" value="InterPro"/>
</dbReference>
<evidence type="ECO:0000313" key="10">
    <source>
        <dbReference type="EMBL" id="QGH34254.1"/>
    </source>
</evidence>
<comment type="pathway">
    <text evidence="1 8 9">Carbohydrate degradation; glycolysis; D-glyceraldehyde 3-phosphate and glycerone phosphate from D-glucose: step 2/4.</text>
</comment>
<dbReference type="RefSeq" id="WP_153791091.1">
    <property type="nucleotide sequence ID" value="NZ_CP045915.1"/>
</dbReference>
<dbReference type="GO" id="GO:0051156">
    <property type="term" value="P:glucose 6-phosphate metabolic process"/>
    <property type="evidence" value="ECO:0007669"/>
    <property type="project" value="TreeGrafter"/>
</dbReference>
<dbReference type="PRINTS" id="PR00662">
    <property type="entry name" value="G6PISOMERASE"/>
</dbReference>
<dbReference type="GO" id="GO:0006094">
    <property type="term" value="P:gluconeogenesis"/>
    <property type="evidence" value="ECO:0007669"/>
    <property type="project" value="UniProtKB-UniRule"/>
</dbReference>
<comment type="subcellular location">
    <subcellularLocation>
        <location evidence="8">Cytoplasm</location>
    </subcellularLocation>
</comment>
<dbReference type="GO" id="GO:0005829">
    <property type="term" value="C:cytosol"/>
    <property type="evidence" value="ECO:0007669"/>
    <property type="project" value="TreeGrafter"/>
</dbReference>
<evidence type="ECO:0000256" key="2">
    <source>
        <dbReference type="ARBA" id="ARBA00006604"/>
    </source>
</evidence>
<keyword evidence="3 8" id="KW-0312">Gluconeogenesis</keyword>
<comment type="pathway">
    <text evidence="8">Carbohydrate biosynthesis; gluconeogenesis.</text>
</comment>
<keyword evidence="6 8" id="KW-0413">Isomerase</keyword>
<dbReference type="AlphaFoldDB" id="A0A5Q2THC8"/>
<dbReference type="SUPFAM" id="SSF53697">
    <property type="entry name" value="SIS domain"/>
    <property type="match status" value="1"/>
</dbReference>
<comment type="caution">
    <text evidence="8">Lacks conserved residue(s) required for the propagation of feature annotation.</text>
</comment>
<protein>
    <recommendedName>
        <fullName evidence="8">Glucose-6-phosphate isomerase</fullName>
        <shortName evidence="8">GPI</shortName>
        <ecNumber evidence="8">5.3.1.9</ecNumber>
    </recommendedName>
    <alternativeName>
        <fullName evidence="8">Phosphoglucose isomerase</fullName>
        <shortName evidence="8">PGI</shortName>
    </alternativeName>
    <alternativeName>
        <fullName evidence="8">Phosphohexose isomerase</fullName>
        <shortName evidence="8">PHI</shortName>
    </alternativeName>
</protein>
<gene>
    <name evidence="8" type="primary">pgi</name>
    <name evidence="10" type="ORF">GI584_09540</name>
</gene>
<dbReference type="GO" id="GO:0048029">
    <property type="term" value="F:monosaccharide binding"/>
    <property type="evidence" value="ECO:0007669"/>
    <property type="project" value="TreeGrafter"/>
</dbReference>
<dbReference type="FunFam" id="3.40.50.10490:FF:000015">
    <property type="entry name" value="Glucose-6-phosphate isomerase"/>
    <property type="match status" value="1"/>
</dbReference>
<evidence type="ECO:0000256" key="1">
    <source>
        <dbReference type="ARBA" id="ARBA00004926"/>
    </source>
</evidence>
<evidence type="ECO:0000256" key="6">
    <source>
        <dbReference type="ARBA" id="ARBA00023235"/>
    </source>
</evidence>
<dbReference type="UniPathway" id="UPA00109">
    <property type="reaction ID" value="UER00181"/>
</dbReference>
<dbReference type="GO" id="GO:0004347">
    <property type="term" value="F:glucose-6-phosphate isomerase activity"/>
    <property type="evidence" value="ECO:0007669"/>
    <property type="project" value="UniProtKB-UniRule"/>
</dbReference>
<organism evidence="10 11">
    <name type="scientific">Gracilibacillus salitolerans</name>
    <dbReference type="NCBI Taxonomy" id="2663022"/>
    <lineage>
        <taxon>Bacteria</taxon>
        <taxon>Bacillati</taxon>
        <taxon>Bacillota</taxon>
        <taxon>Bacilli</taxon>
        <taxon>Bacillales</taxon>
        <taxon>Bacillaceae</taxon>
        <taxon>Gracilibacillus</taxon>
    </lineage>
</organism>
<evidence type="ECO:0000256" key="3">
    <source>
        <dbReference type="ARBA" id="ARBA00022432"/>
    </source>
</evidence>
<dbReference type="InterPro" id="IPR046348">
    <property type="entry name" value="SIS_dom_sf"/>
</dbReference>
<dbReference type="PANTHER" id="PTHR11469:SF1">
    <property type="entry name" value="GLUCOSE-6-PHOSPHATE ISOMERASE"/>
    <property type="match status" value="1"/>
</dbReference>
<dbReference type="EC" id="5.3.1.9" evidence="8"/>
<dbReference type="PANTHER" id="PTHR11469">
    <property type="entry name" value="GLUCOSE-6-PHOSPHATE ISOMERASE"/>
    <property type="match status" value="1"/>
</dbReference>
<name>A0A5Q2THC8_9BACI</name>
<dbReference type="Proteomes" id="UP000339690">
    <property type="component" value="Chromosome"/>
</dbReference>
<dbReference type="EMBL" id="CP045915">
    <property type="protein sequence ID" value="QGH34254.1"/>
    <property type="molecule type" value="Genomic_DNA"/>
</dbReference>
<keyword evidence="4 8" id="KW-0963">Cytoplasm</keyword>
<dbReference type="KEGG" id="grc:GI584_09540"/>
<dbReference type="InterPro" id="IPR018189">
    <property type="entry name" value="Phosphoglucose_isomerase_CS"/>
</dbReference>
<accession>A0A5Q2THC8</accession>
<feature type="active site" evidence="8">
    <location>
        <position position="425"/>
    </location>
</feature>
<sequence>MTHVRFDYEKALAFFGEHELEYLKEPVKLAHEMVHNKTGAGNDFLGWVDLPTDYDKEEFARIKKSADKIKSDSDVLLVVGIGGSYLGARAAIEMLNHSFYNELAKEQRNTPQVFFVGNSISAPYINDLFDVLKDKDVSVNVISKSGTTTEPAIAFRIFRKFLEEKYGVEEAKQRIYATTDKAKGALKTLANEEGYESFVIPDDVGGRYSVLTAVGLLPIAVSGVDIDEMMQGAQKAQEELSEADLAKNPAYQYAAVRNVLYNKGKTIEMLINYEPALQYFSEWWKQLYGESEGKDFKGIYPSSANFSTDLHSLGQYVQEGRRDIFETVLHVEEPKSNITIEKEDQDLDGLNYLAGETLDFVNEKAFQGTLLAHTDGEVPNLLVHLPKLDAYTFGYVVYFFEKACAISGYLLGVNPFDQPGVEAYKKNMFALLGKPGFEEEKEKLEKRL</sequence>
<dbReference type="UniPathway" id="UPA00138"/>
<evidence type="ECO:0000256" key="7">
    <source>
        <dbReference type="ARBA" id="ARBA00029321"/>
    </source>
</evidence>
<comment type="similarity">
    <text evidence="2 8 9">Belongs to the GPI family.</text>
</comment>
<dbReference type="InterPro" id="IPR035476">
    <property type="entry name" value="SIS_PGI_1"/>
</dbReference>
<dbReference type="NCBIfam" id="NF010697">
    <property type="entry name" value="PRK14097.1"/>
    <property type="match status" value="1"/>
</dbReference>
<dbReference type="InterPro" id="IPR035482">
    <property type="entry name" value="SIS_PGI_2"/>
</dbReference>
<dbReference type="InterPro" id="IPR001672">
    <property type="entry name" value="G6P_Isomerase"/>
</dbReference>
<comment type="catalytic activity">
    <reaction evidence="7 8 9">
        <text>alpha-D-glucose 6-phosphate = beta-D-fructose 6-phosphate</text>
        <dbReference type="Rhea" id="RHEA:11816"/>
        <dbReference type="ChEBI" id="CHEBI:57634"/>
        <dbReference type="ChEBI" id="CHEBI:58225"/>
        <dbReference type="EC" id="5.3.1.9"/>
    </reaction>
</comment>
<dbReference type="PROSITE" id="PS51463">
    <property type="entry name" value="P_GLUCOSE_ISOMERASE_3"/>
    <property type="match status" value="1"/>
</dbReference>
<evidence type="ECO:0000256" key="9">
    <source>
        <dbReference type="RuleBase" id="RU000612"/>
    </source>
</evidence>
<keyword evidence="11" id="KW-1185">Reference proteome</keyword>
<dbReference type="CDD" id="cd05015">
    <property type="entry name" value="SIS_PGI_1"/>
    <property type="match status" value="1"/>
</dbReference>
<dbReference type="PROSITE" id="PS00174">
    <property type="entry name" value="P_GLUCOSE_ISOMERASE_2"/>
    <property type="match status" value="1"/>
</dbReference>
<feature type="active site" description="Proton donor" evidence="8">
    <location>
        <position position="290"/>
    </location>
</feature>
<dbReference type="CDD" id="cd05016">
    <property type="entry name" value="SIS_PGI_2"/>
    <property type="match status" value="1"/>
</dbReference>
<dbReference type="PROSITE" id="PS00765">
    <property type="entry name" value="P_GLUCOSE_ISOMERASE_1"/>
    <property type="match status" value="1"/>
</dbReference>
<evidence type="ECO:0000256" key="4">
    <source>
        <dbReference type="ARBA" id="ARBA00022490"/>
    </source>
</evidence>
<evidence type="ECO:0000256" key="8">
    <source>
        <dbReference type="HAMAP-Rule" id="MF_00473"/>
    </source>
</evidence>